<evidence type="ECO:0000259" key="2">
    <source>
        <dbReference type="Pfam" id="PF21762"/>
    </source>
</evidence>
<dbReference type="InterPro" id="IPR048519">
    <property type="entry name" value="Gfd2/YDR514C-like_C"/>
</dbReference>
<evidence type="ECO:0000313" key="4">
    <source>
        <dbReference type="Proteomes" id="UP001321760"/>
    </source>
</evidence>
<sequence>MKIGQAFDDRSRKGIIAAIFGSGAKDEAEKKEMTRDDTLLPQPNLRVVLAGTYQPARETYQVVTGHPEYTLENHKKFAFHDHQGDGRARGQWMLVSHPSEITTPLKQVFQTLQAAGRNIILVGHHVEEMVRTLPAIGLELPPNIRAVCVARASKELHPSCTNGKHYDTVYSILERFDAHIDGNRAHTTANDANSAMRALLALACIEQETRPCHPPELALVTSVVMAMGGPKVGRRAKMREKKSRMSSRQQRADNFKAKEQEQKERAAGGRDALQQLRQQERQQFKSEIERVEGLADLALEPVGQEENSEEQQQPEERDAEEEAVDDDWVKI</sequence>
<keyword evidence="4" id="KW-1185">Reference proteome</keyword>
<feature type="compositionally biased region" description="Basic residues" evidence="1">
    <location>
        <begin position="232"/>
        <end position="245"/>
    </location>
</feature>
<dbReference type="Pfam" id="PF21762">
    <property type="entry name" value="DEDDh_C"/>
    <property type="match status" value="1"/>
</dbReference>
<dbReference type="EMBL" id="MU866008">
    <property type="protein sequence ID" value="KAK4442717.1"/>
    <property type="molecule type" value="Genomic_DNA"/>
</dbReference>
<dbReference type="Proteomes" id="UP001321760">
    <property type="component" value="Unassembled WGS sequence"/>
</dbReference>
<comment type="caution">
    <text evidence="3">The sequence shown here is derived from an EMBL/GenBank/DDBJ whole genome shotgun (WGS) entry which is preliminary data.</text>
</comment>
<feature type="compositionally biased region" description="Acidic residues" evidence="1">
    <location>
        <begin position="306"/>
        <end position="331"/>
    </location>
</feature>
<proteinExistence type="predicted"/>
<feature type="domain" description="Gfd2/YDR514C-like C-terminal" evidence="2">
    <location>
        <begin position="100"/>
        <end position="201"/>
    </location>
</feature>
<dbReference type="AlphaFoldDB" id="A0AAV9G5R6"/>
<evidence type="ECO:0000256" key="1">
    <source>
        <dbReference type="SAM" id="MobiDB-lite"/>
    </source>
</evidence>
<evidence type="ECO:0000313" key="3">
    <source>
        <dbReference type="EMBL" id="KAK4442717.1"/>
    </source>
</evidence>
<protein>
    <recommendedName>
        <fullName evidence="2">Gfd2/YDR514C-like C-terminal domain-containing protein</fullName>
    </recommendedName>
</protein>
<name>A0AAV9G5R6_9PEZI</name>
<reference evidence="3" key="2">
    <citation type="submission" date="2023-05" db="EMBL/GenBank/DDBJ databases">
        <authorList>
            <consortium name="Lawrence Berkeley National Laboratory"/>
            <person name="Steindorff A."/>
            <person name="Hensen N."/>
            <person name="Bonometti L."/>
            <person name="Westerberg I."/>
            <person name="Brannstrom I.O."/>
            <person name="Guillou S."/>
            <person name="Cros-Aarteil S."/>
            <person name="Calhoun S."/>
            <person name="Haridas S."/>
            <person name="Kuo A."/>
            <person name="Mondo S."/>
            <person name="Pangilinan J."/>
            <person name="Riley R."/>
            <person name="Labutti K."/>
            <person name="Andreopoulos B."/>
            <person name="Lipzen A."/>
            <person name="Chen C."/>
            <person name="Yanf M."/>
            <person name="Daum C."/>
            <person name="Ng V."/>
            <person name="Clum A."/>
            <person name="Ohm R."/>
            <person name="Martin F."/>
            <person name="Silar P."/>
            <person name="Natvig D."/>
            <person name="Lalanne C."/>
            <person name="Gautier V."/>
            <person name="Ament-Velasquez S.L."/>
            <person name="Kruys A."/>
            <person name="Hutchinson M.I."/>
            <person name="Powell A.J."/>
            <person name="Barry K."/>
            <person name="Miller A.N."/>
            <person name="Grigoriev I.V."/>
            <person name="Debuchy R."/>
            <person name="Gladieux P."/>
            <person name="Thoren M.H."/>
            <person name="Johannesson H."/>
        </authorList>
    </citation>
    <scope>NUCLEOTIDE SEQUENCE</scope>
    <source>
        <strain evidence="3">PSN243</strain>
    </source>
</reference>
<reference evidence="3" key="1">
    <citation type="journal article" date="2023" name="Mol. Phylogenet. Evol.">
        <title>Genome-scale phylogeny and comparative genomics of the fungal order Sordariales.</title>
        <authorList>
            <person name="Hensen N."/>
            <person name="Bonometti L."/>
            <person name="Westerberg I."/>
            <person name="Brannstrom I.O."/>
            <person name="Guillou S."/>
            <person name="Cros-Aarteil S."/>
            <person name="Calhoun S."/>
            <person name="Haridas S."/>
            <person name="Kuo A."/>
            <person name="Mondo S."/>
            <person name="Pangilinan J."/>
            <person name="Riley R."/>
            <person name="LaButti K."/>
            <person name="Andreopoulos B."/>
            <person name="Lipzen A."/>
            <person name="Chen C."/>
            <person name="Yan M."/>
            <person name="Daum C."/>
            <person name="Ng V."/>
            <person name="Clum A."/>
            <person name="Steindorff A."/>
            <person name="Ohm R.A."/>
            <person name="Martin F."/>
            <person name="Silar P."/>
            <person name="Natvig D.O."/>
            <person name="Lalanne C."/>
            <person name="Gautier V."/>
            <person name="Ament-Velasquez S.L."/>
            <person name="Kruys A."/>
            <person name="Hutchinson M.I."/>
            <person name="Powell A.J."/>
            <person name="Barry K."/>
            <person name="Miller A.N."/>
            <person name="Grigoriev I.V."/>
            <person name="Debuchy R."/>
            <person name="Gladieux P."/>
            <person name="Hiltunen Thoren M."/>
            <person name="Johannesson H."/>
        </authorList>
    </citation>
    <scope>NUCLEOTIDE SEQUENCE</scope>
    <source>
        <strain evidence="3">PSN243</strain>
    </source>
</reference>
<feature type="compositionally biased region" description="Basic and acidic residues" evidence="1">
    <location>
        <begin position="250"/>
        <end position="268"/>
    </location>
</feature>
<organism evidence="3 4">
    <name type="scientific">Podospora aff. communis PSN243</name>
    <dbReference type="NCBI Taxonomy" id="3040156"/>
    <lineage>
        <taxon>Eukaryota</taxon>
        <taxon>Fungi</taxon>
        <taxon>Dikarya</taxon>
        <taxon>Ascomycota</taxon>
        <taxon>Pezizomycotina</taxon>
        <taxon>Sordariomycetes</taxon>
        <taxon>Sordariomycetidae</taxon>
        <taxon>Sordariales</taxon>
        <taxon>Podosporaceae</taxon>
        <taxon>Podospora</taxon>
    </lineage>
</organism>
<feature type="region of interest" description="Disordered" evidence="1">
    <location>
        <begin position="230"/>
        <end position="331"/>
    </location>
</feature>
<gene>
    <name evidence="3" type="ORF">QBC34DRAFT_499467</name>
</gene>
<accession>A0AAV9G5R6</accession>
<feature type="compositionally biased region" description="Basic and acidic residues" evidence="1">
    <location>
        <begin position="278"/>
        <end position="293"/>
    </location>
</feature>